<proteinExistence type="predicted"/>
<name>A0A6S4PGR9_9CAUD</name>
<sequence>MKCPNCGASATRVIETHQEEQLIWRYRVCKECGNTWRTHERSVWKAGKEWSVTPVVLEGNE</sequence>
<dbReference type="Proteomes" id="UP000505271">
    <property type="component" value="Segment"/>
</dbReference>
<protein>
    <submittedName>
        <fullName evidence="2">Transcriptional regulator NrdR</fullName>
    </submittedName>
</protein>
<reference evidence="2 3" key="1">
    <citation type="journal article" date="2013" name="PLoS Genet.">
        <title>Expanding the Marine Virosphere Using Metagenomics.</title>
        <authorList>
            <person name="Mizuno C.M."/>
            <person name="Rodriguez-Valera F."/>
            <person name="Kimes N.E."/>
            <person name="Ghai R."/>
        </authorList>
    </citation>
    <scope>NUCLEOTIDE SEQUENCE [LARGE SCALE GENOMIC DNA]</scope>
    <source>
        <strain evidence="2">UvMED-CGR-U-MedDCM-OCT-S31-C1</strain>
    </source>
</reference>
<dbReference type="KEGG" id="vg:55412089"/>
<evidence type="ECO:0000313" key="3">
    <source>
        <dbReference type="Proteomes" id="UP000505271"/>
    </source>
</evidence>
<dbReference type="InterPro" id="IPR055173">
    <property type="entry name" value="NrdR-like_N"/>
</dbReference>
<organism evidence="2 3">
    <name type="scientific">uncultured phage_MedDCM-OCT-S31-C1</name>
    <dbReference type="NCBI Taxonomy" id="2740800"/>
    <lineage>
        <taxon>Viruses</taxon>
        <taxon>Duplodnaviria</taxon>
        <taxon>Heunggongvirae</taxon>
        <taxon>Uroviricota</taxon>
        <taxon>Caudoviricetes</taxon>
        <taxon>Autographivirales</taxon>
        <taxon>Nohivirus</taxon>
        <taxon>Nohivirus S31C1</taxon>
    </lineage>
</organism>
<evidence type="ECO:0000313" key="2">
    <source>
        <dbReference type="EMBL" id="BAQ94383.1"/>
    </source>
</evidence>
<evidence type="ECO:0000259" key="1">
    <source>
        <dbReference type="Pfam" id="PF22811"/>
    </source>
</evidence>
<dbReference type="SUPFAM" id="SSF57783">
    <property type="entry name" value="Zinc beta-ribbon"/>
    <property type="match status" value="1"/>
</dbReference>
<feature type="domain" description="Transcriptional repressor NrdR-like N-terminal" evidence="1">
    <location>
        <begin position="1"/>
        <end position="40"/>
    </location>
</feature>
<keyword evidence="3" id="KW-1185">Reference proteome</keyword>
<dbReference type="RefSeq" id="YP_009777880.1">
    <property type="nucleotide sequence ID" value="NC_047706.1"/>
</dbReference>
<dbReference type="Pfam" id="PF22811">
    <property type="entry name" value="Zn_ribbon_NrdR"/>
    <property type="match status" value="1"/>
</dbReference>
<dbReference type="GeneID" id="55412089"/>
<accession>A0A6S4PGR9</accession>
<dbReference type="EMBL" id="AP013547">
    <property type="protein sequence ID" value="BAQ94383.1"/>
    <property type="molecule type" value="Genomic_DNA"/>
</dbReference>